<dbReference type="Proteomes" id="UP000017836">
    <property type="component" value="Unassembled WGS sequence"/>
</dbReference>
<protein>
    <submittedName>
        <fullName evidence="1">Uncharacterized protein</fullName>
    </submittedName>
</protein>
<gene>
    <name evidence="1" type="ORF">AMTR_s00041p00159560</name>
</gene>
<dbReference type="Gramene" id="ERN13376">
    <property type="protein sequence ID" value="ERN13376"/>
    <property type="gene ID" value="AMTR_s00041p00159560"/>
</dbReference>
<reference evidence="2" key="1">
    <citation type="journal article" date="2013" name="Science">
        <title>The Amborella genome and the evolution of flowering plants.</title>
        <authorList>
            <consortium name="Amborella Genome Project"/>
        </authorList>
    </citation>
    <scope>NUCLEOTIDE SEQUENCE [LARGE SCALE GENOMIC DNA]</scope>
</reference>
<accession>W1PZ97</accession>
<organism evidence="1 2">
    <name type="scientific">Amborella trichopoda</name>
    <dbReference type="NCBI Taxonomy" id="13333"/>
    <lineage>
        <taxon>Eukaryota</taxon>
        <taxon>Viridiplantae</taxon>
        <taxon>Streptophyta</taxon>
        <taxon>Embryophyta</taxon>
        <taxon>Tracheophyta</taxon>
        <taxon>Spermatophyta</taxon>
        <taxon>Magnoliopsida</taxon>
        <taxon>Amborellales</taxon>
        <taxon>Amborellaceae</taxon>
        <taxon>Amborella</taxon>
    </lineage>
</organism>
<sequence length="137" mass="14331">MAKSAQDDAPHPDLVHLNDDGEQVLLNGQIPGQDMAIGMVNLNVDDEELMDGLPKAPMLIPESNVRGVLLDGVGDGIPGDCMNDVGLVQPPIAGENWHALQAGTGEGVVNMPQLLAILPAEIEEGGFKLDMGEGMAE</sequence>
<dbReference type="EMBL" id="KI392588">
    <property type="protein sequence ID" value="ERN13376.1"/>
    <property type="molecule type" value="Genomic_DNA"/>
</dbReference>
<keyword evidence="2" id="KW-1185">Reference proteome</keyword>
<dbReference type="AlphaFoldDB" id="W1PZ97"/>
<dbReference type="HOGENOM" id="CLU_1867877_0_0_1"/>
<evidence type="ECO:0000313" key="2">
    <source>
        <dbReference type="Proteomes" id="UP000017836"/>
    </source>
</evidence>
<name>W1PZ97_AMBTC</name>
<evidence type="ECO:0000313" key="1">
    <source>
        <dbReference type="EMBL" id="ERN13376.1"/>
    </source>
</evidence>
<proteinExistence type="predicted"/>